<dbReference type="PANTHER" id="PTHR44757">
    <property type="entry name" value="DIGUANYLATE CYCLASE DGCP"/>
    <property type="match status" value="1"/>
</dbReference>
<dbReference type="Gene3D" id="3.20.20.450">
    <property type="entry name" value="EAL domain"/>
    <property type="match status" value="1"/>
</dbReference>
<dbReference type="STRING" id="1122198.SAMN02745729_11535"/>
<feature type="domain" description="EAL" evidence="2">
    <location>
        <begin position="453"/>
        <end position="705"/>
    </location>
</feature>
<dbReference type="AlphaFoldDB" id="A0A1H4GD42"/>
<feature type="domain" description="GGDEF" evidence="4">
    <location>
        <begin position="302"/>
        <end position="444"/>
    </location>
</feature>
<dbReference type="SMART" id="SM00052">
    <property type="entry name" value="EAL"/>
    <property type="match status" value="1"/>
</dbReference>
<dbReference type="EMBL" id="FNRJ01000015">
    <property type="protein sequence ID" value="SEB06910.1"/>
    <property type="molecule type" value="Genomic_DNA"/>
</dbReference>
<reference evidence="6" key="1">
    <citation type="submission" date="2016-10" db="EMBL/GenBank/DDBJ databases">
        <authorList>
            <person name="Varghese N."/>
            <person name="Submissions S."/>
        </authorList>
    </citation>
    <scope>NUCLEOTIDE SEQUENCE [LARGE SCALE GENOMIC DNA]</scope>
    <source>
        <strain evidence="6">DSM 11526</strain>
    </source>
</reference>
<dbReference type="CDD" id="cd01949">
    <property type="entry name" value="GGDEF"/>
    <property type="match status" value="1"/>
</dbReference>
<dbReference type="GO" id="GO:0016020">
    <property type="term" value="C:membrane"/>
    <property type="evidence" value="ECO:0007669"/>
    <property type="project" value="InterPro"/>
</dbReference>
<dbReference type="SUPFAM" id="SSF141868">
    <property type="entry name" value="EAL domain-like"/>
    <property type="match status" value="1"/>
</dbReference>
<dbReference type="InterPro" id="IPR035919">
    <property type="entry name" value="EAL_sf"/>
</dbReference>
<dbReference type="InterPro" id="IPR029787">
    <property type="entry name" value="Nucleotide_cyclase"/>
</dbReference>
<feature type="transmembrane region" description="Helical" evidence="1">
    <location>
        <begin position="190"/>
        <end position="213"/>
    </location>
</feature>
<evidence type="ECO:0000313" key="5">
    <source>
        <dbReference type="EMBL" id="SEB06910.1"/>
    </source>
</evidence>
<evidence type="ECO:0000256" key="1">
    <source>
        <dbReference type="SAM" id="Phobius"/>
    </source>
</evidence>
<dbReference type="InterPro" id="IPR001633">
    <property type="entry name" value="EAL_dom"/>
</dbReference>
<dbReference type="NCBIfam" id="TIGR00254">
    <property type="entry name" value="GGDEF"/>
    <property type="match status" value="1"/>
</dbReference>
<evidence type="ECO:0000259" key="2">
    <source>
        <dbReference type="PROSITE" id="PS50883"/>
    </source>
</evidence>
<sequence length="710" mass="79708">MKPLRSLADRLTLSFALVACVLVTILMLTLLSAFGRFNQFTTESGQRHMSEVLKTQLEQDAALLTDTLSAQLDIPLYHLDLTEIGKQLRQVQAQPGLDYVLLFDHELKLVHDGSEAVADYGRPLESIDQVPGDAEQAWVDSTLHLFKPIQVSNQTIGQLALAVDFTRALENLTAHSNAISSEAAQKQRQLAGQLVMGSVILLLLALLFTWLFCRRLFRPLRQLADKSLRYGEGDKSISFRLEQTDELGQLGNALEQMRRSLEQSHHQTTQLAYLDNLTQLPNRHWFQQSLERLLQYSERNGQRLGVVFIDLDHFKEVNDTAGHDMGDLLLFEAAARLRNLLLELNVCDPETGEVLLARLGGDEFVTLYPAPERSDQVAELAGKVAATLDQPFLIDGRYFNISSSIGITLYPDDGASSSEILKNADIAMYAAKQSGRNQYAFFSPQMNQELYERLEILQGVRTALAESQFHLEYQPVIDLRNGRIRAAEALLRWNHPEQGLISPARFIPLIEDSDLMEPVTRWVAHQAIHDLLELQALYPGFAISINISGAALHQASTRTFLTELIQTRGVPPHCLSIELTETSMIRHLDDCRDTLTQWKDAGINIWIDDFGTGYSSLSYLHQLPIDGLKIDRSFIRELRPESDHSLVESIVTLARSMKLKTVAEGIETDSQLACITALGSHYGQGFGLYRPMRYSSLKPLLEQQCTETSS</sequence>
<dbReference type="GO" id="GO:0007165">
    <property type="term" value="P:signal transduction"/>
    <property type="evidence" value="ECO:0007669"/>
    <property type="project" value="InterPro"/>
</dbReference>
<dbReference type="CDD" id="cd01948">
    <property type="entry name" value="EAL"/>
    <property type="match status" value="1"/>
</dbReference>
<dbReference type="SUPFAM" id="SSF55073">
    <property type="entry name" value="Nucleotide cyclase"/>
    <property type="match status" value="1"/>
</dbReference>
<name>A0A1H4GD42_9GAMM</name>
<keyword evidence="1" id="KW-0472">Membrane</keyword>
<dbReference type="InterPro" id="IPR000160">
    <property type="entry name" value="GGDEF_dom"/>
</dbReference>
<feature type="transmembrane region" description="Helical" evidence="1">
    <location>
        <begin position="12"/>
        <end position="34"/>
    </location>
</feature>
<dbReference type="Pfam" id="PF00990">
    <property type="entry name" value="GGDEF"/>
    <property type="match status" value="1"/>
</dbReference>
<dbReference type="SMART" id="SM00267">
    <property type="entry name" value="GGDEF"/>
    <property type="match status" value="1"/>
</dbReference>
<proteinExistence type="predicted"/>
<dbReference type="PROSITE" id="PS50887">
    <property type="entry name" value="GGDEF"/>
    <property type="match status" value="1"/>
</dbReference>
<feature type="domain" description="HAMP" evidence="3">
    <location>
        <begin position="214"/>
        <end position="266"/>
    </location>
</feature>
<evidence type="ECO:0000313" key="6">
    <source>
        <dbReference type="Proteomes" id="UP000242469"/>
    </source>
</evidence>
<keyword evidence="6" id="KW-1185">Reference proteome</keyword>
<dbReference type="OrthoDB" id="8416215at2"/>
<accession>A0A1H4GD42</accession>
<dbReference type="Proteomes" id="UP000242469">
    <property type="component" value="Unassembled WGS sequence"/>
</dbReference>
<gene>
    <name evidence="5" type="ORF">SAMN02745729_11535</name>
</gene>
<dbReference type="Gene3D" id="6.10.340.10">
    <property type="match status" value="1"/>
</dbReference>
<protein>
    <submittedName>
        <fullName evidence="5">Diguanylate cyclase (GGDEF) domain-containing protein</fullName>
    </submittedName>
</protein>
<dbReference type="InterPro" id="IPR043128">
    <property type="entry name" value="Rev_trsase/Diguanyl_cyclase"/>
</dbReference>
<organism evidence="5 6">
    <name type="scientific">Marinobacterium iners DSM 11526</name>
    <dbReference type="NCBI Taxonomy" id="1122198"/>
    <lineage>
        <taxon>Bacteria</taxon>
        <taxon>Pseudomonadati</taxon>
        <taxon>Pseudomonadota</taxon>
        <taxon>Gammaproteobacteria</taxon>
        <taxon>Oceanospirillales</taxon>
        <taxon>Oceanospirillaceae</taxon>
        <taxon>Marinobacterium</taxon>
    </lineage>
</organism>
<evidence type="ECO:0000259" key="4">
    <source>
        <dbReference type="PROSITE" id="PS50887"/>
    </source>
</evidence>
<dbReference type="PANTHER" id="PTHR44757:SF2">
    <property type="entry name" value="BIOFILM ARCHITECTURE MAINTENANCE PROTEIN MBAA"/>
    <property type="match status" value="1"/>
</dbReference>
<dbReference type="Gene3D" id="3.30.70.270">
    <property type="match status" value="1"/>
</dbReference>
<dbReference type="SUPFAM" id="SSF158472">
    <property type="entry name" value="HAMP domain-like"/>
    <property type="match status" value="1"/>
</dbReference>
<dbReference type="Pfam" id="PF00672">
    <property type="entry name" value="HAMP"/>
    <property type="match status" value="1"/>
</dbReference>
<dbReference type="InterPro" id="IPR003660">
    <property type="entry name" value="HAMP_dom"/>
</dbReference>
<dbReference type="RefSeq" id="WP_091827485.1">
    <property type="nucleotide sequence ID" value="NZ_FNRJ01000015.1"/>
</dbReference>
<dbReference type="InterPro" id="IPR052155">
    <property type="entry name" value="Biofilm_reg_signaling"/>
</dbReference>
<dbReference type="SMART" id="SM00304">
    <property type="entry name" value="HAMP"/>
    <property type="match status" value="1"/>
</dbReference>
<keyword evidence="1" id="KW-1133">Transmembrane helix</keyword>
<keyword evidence="1" id="KW-0812">Transmembrane</keyword>
<dbReference type="Pfam" id="PF00563">
    <property type="entry name" value="EAL"/>
    <property type="match status" value="1"/>
</dbReference>
<evidence type="ECO:0000259" key="3">
    <source>
        <dbReference type="PROSITE" id="PS50885"/>
    </source>
</evidence>
<dbReference type="PROSITE" id="PS50883">
    <property type="entry name" value="EAL"/>
    <property type="match status" value="1"/>
</dbReference>
<dbReference type="CDD" id="cd06225">
    <property type="entry name" value="HAMP"/>
    <property type="match status" value="1"/>
</dbReference>
<dbReference type="PROSITE" id="PS50885">
    <property type="entry name" value="HAMP"/>
    <property type="match status" value="1"/>
</dbReference>